<protein>
    <submittedName>
        <fullName evidence="3">Uncharacterized protein</fullName>
    </submittedName>
</protein>
<sequence>MPHAGLPSDDLGCGGAESLCLEREEMLGPWKYQGEGGGAWNRVEDMKFVGQGQGNWGRERVLTGWRVRTCSLCFCFLLLLAALGVIGFYIFGRVSPAAGHSEQHSGSTARMGWRAGPPGRTPKRPSAAPS</sequence>
<keyword evidence="2" id="KW-0812">Transmembrane</keyword>
<feature type="region of interest" description="Disordered" evidence="1">
    <location>
        <begin position="97"/>
        <end position="130"/>
    </location>
</feature>
<feature type="transmembrane region" description="Helical" evidence="2">
    <location>
        <begin position="70"/>
        <end position="91"/>
    </location>
</feature>
<comment type="caution">
    <text evidence="3">The sequence shown here is derived from an EMBL/GenBank/DDBJ whole genome shotgun (WGS) entry which is preliminary data.</text>
</comment>
<dbReference type="EMBL" id="CAUJNA010003253">
    <property type="protein sequence ID" value="CAJ1397090.1"/>
    <property type="molecule type" value="Genomic_DNA"/>
</dbReference>
<organism evidence="3 4">
    <name type="scientific">Effrenium voratum</name>
    <dbReference type="NCBI Taxonomy" id="2562239"/>
    <lineage>
        <taxon>Eukaryota</taxon>
        <taxon>Sar</taxon>
        <taxon>Alveolata</taxon>
        <taxon>Dinophyceae</taxon>
        <taxon>Suessiales</taxon>
        <taxon>Symbiodiniaceae</taxon>
        <taxon>Effrenium</taxon>
    </lineage>
</organism>
<dbReference type="Proteomes" id="UP001178507">
    <property type="component" value="Unassembled WGS sequence"/>
</dbReference>
<evidence type="ECO:0000256" key="1">
    <source>
        <dbReference type="SAM" id="MobiDB-lite"/>
    </source>
</evidence>
<gene>
    <name evidence="3" type="ORF">EVOR1521_LOCUS21179</name>
</gene>
<evidence type="ECO:0000313" key="3">
    <source>
        <dbReference type="EMBL" id="CAJ1397090.1"/>
    </source>
</evidence>
<evidence type="ECO:0000256" key="2">
    <source>
        <dbReference type="SAM" id="Phobius"/>
    </source>
</evidence>
<evidence type="ECO:0000313" key="4">
    <source>
        <dbReference type="Proteomes" id="UP001178507"/>
    </source>
</evidence>
<dbReference type="AlphaFoldDB" id="A0AA36IZZ5"/>
<accession>A0AA36IZZ5</accession>
<keyword evidence="2" id="KW-0472">Membrane</keyword>
<keyword evidence="4" id="KW-1185">Reference proteome</keyword>
<keyword evidence="2" id="KW-1133">Transmembrane helix</keyword>
<reference evidence="3" key="1">
    <citation type="submission" date="2023-08" db="EMBL/GenBank/DDBJ databases">
        <authorList>
            <person name="Chen Y."/>
            <person name="Shah S."/>
            <person name="Dougan E. K."/>
            <person name="Thang M."/>
            <person name="Chan C."/>
        </authorList>
    </citation>
    <scope>NUCLEOTIDE SEQUENCE</scope>
</reference>
<proteinExistence type="predicted"/>
<name>A0AA36IZZ5_9DINO</name>